<feature type="region of interest" description="Disordered" evidence="1">
    <location>
        <begin position="562"/>
        <end position="590"/>
    </location>
</feature>
<protein>
    <recommendedName>
        <fullName evidence="3">Right handed beta helix domain-containing protein</fullName>
    </recommendedName>
</protein>
<comment type="caution">
    <text evidence="2">The sequence shown here is derived from an EMBL/GenBank/DDBJ whole genome shotgun (WGS) entry which is preliminary data.</text>
</comment>
<dbReference type="InterPro" id="IPR012334">
    <property type="entry name" value="Pectin_lyas_fold"/>
</dbReference>
<organism evidence="2">
    <name type="scientific">Sphingomonas psychrotolerans</name>
    <dbReference type="NCBI Taxonomy" id="1327635"/>
    <lineage>
        <taxon>Bacteria</taxon>
        <taxon>Pseudomonadati</taxon>
        <taxon>Pseudomonadota</taxon>
        <taxon>Alphaproteobacteria</taxon>
        <taxon>Sphingomonadales</taxon>
        <taxon>Sphingomonadaceae</taxon>
        <taxon>Sphingomonas</taxon>
    </lineage>
</organism>
<dbReference type="SUPFAM" id="SSF51126">
    <property type="entry name" value="Pectin lyase-like"/>
    <property type="match status" value="1"/>
</dbReference>
<sequence length="590" mass="61475">MTRPIPTRRMLIPLLAALPVAVGSKGLYALVAKPRRGTAETRSVQLAAFGGGPTVADNSGAMRAALAALTARGGGVLEIGAGTHRFASSALRNAGVALPSGVTVRGAGRTATRLQVTGTTSCNLFVAPDRNRIAIEDLAIIGNNVASDGTSDGSGAAIRWILTPAATGDMTDFAVRRVHLENFRGPYWLDVQNVGDGKRRFEMRAIALEDISFTSRAGNAINPGDVRFNSAAVCVNGSGGPVRDVAVSGLAGDARHIKTGLILYQQIIGARLERLRIANAGREGASDDAGAYAIQIYDSLYRMRSIALSDPVVTDPRSVGIYVAGATDVAIVNAVVSGQTDRRADTLPKGAIVFNGTRRWHLDGAELRGNWRDLDIVTPTERADGSGPNGRVENVTASGSQNGVSLFRSVGLGASGTAFANCSWHSRAQTVLLKGGQRPAAQQRVAMAEPDEAILFEDCRLQADNGFRALEIGSDPGLAGTAITLRRCTLSGSNPLYAKGHLAPLTVDDCTVRDLGTTNGAAAATLIDCRKLDVRNSRFQSPGRDGIGLNLSGSAGSLHGLQFPGTSRPLSSPGAGLRLGSFAPRRAAQA</sequence>
<accession>A0ABU3N5A6</accession>
<dbReference type="EMBL" id="JALMLT010000003">
    <property type="protein sequence ID" value="MDT8759720.1"/>
    <property type="molecule type" value="Genomic_DNA"/>
</dbReference>
<name>A0ABU3N5A6_9SPHN</name>
<proteinExistence type="predicted"/>
<evidence type="ECO:0008006" key="3">
    <source>
        <dbReference type="Google" id="ProtNLM"/>
    </source>
</evidence>
<reference evidence="2" key="1">
    <citation type="submission" date="2022-04" db="EMBL/GenBank/DDBJ databases">
        <title>Tomato heritable bacteria conferring resistance against bacterial wilt.</title>
        <authorList>
            <person name="Yin J."/>
        </authorList>
    </citation>
    <scope>NUCLEOTIDE SEQUENCE</scope>
    <source>
        <strain evidence="2">Cra20</strain>
    </source>
</reference>
<dbReference type="Gene3D" id="2.160.20.10">
    <property type="entry name" value="Single-stranded right-handed beta-helix, Pectin lyase-like"/>
    <property type="match status" value="1"/>
</dbReference>
<gene>
    <name evidence="2" type="ORF">MZO42_13530</name>
</gene>
<dbReference type="InterPro" id="IPR011050">
    <property type="entry name" value="Pectin_lyase_fold/virulence"/>
</dbReference>
<evidence type="ECO:0000256" key="1">
    <source>
        <dbReference type="SAM" id="MobiDB-lite"/>
    </source>
</evidence>
<evidence type="ECO:0000313" key="2">
    <source>
        <dbReference type="EMBL" id="MDT8759720.1"/>
    </source>
</evidence>